<protein>
    <recommendedName>
        <fullName evidence="1">AbiJ-NTD3 domain-containing protein</fullName>
    </recommendedName>
</protein>
<dbReference type="InterPro" id="IPR041427">
    <property type="entry name" value="AbiJ-NTD3"/>
</dbReference>
<gene>
    <name evidence="2" type="ORF">SAMN05421803_106227</name>
</gene>
<reference evidence="2 3" key="1">
    <citation type="submission" date="2016-11" db="EMBL/GenBank/DDBJ databases">
        <authorList>
            <person name="Jaros S."/>
            <person name="Januszkiewicz K."/>
            <person name="Wedrychowicz H."/>
        </authorList>
    </citation>
    <scope>NUCLEOTIDE SEQUENCE [LARGE SCALE GENOMIC DNA]</scope>
    <source>
        <strain evidence="2 3">CGMCC 4.5723</strain>
    </source>
</reference>
<evidence type="ECO:0000313" key="3">
    <source>
        <dbReference type="Proteomes" id="UP000184452"/>
    </source>
</evidence>
<proteinExistence type="predicted"/>
<evidence type="ECO:0000259" key="1">
    <source>
        <dbReference type="Pfam" id="PF18860"/>
    </source>
</evidence>
<accession>A0A1M6JQL3</accession>
<dbReference type="RefSeq" id="WP_218619534.1">
    <property type="nucleotide sequence ID" value="NZ_FQZK01000006.1"/>
</dbReference>
<evidence type="ECO:0000313" key="2">
    <source>
        <dbReference type="EMBL" id="SHJ48991.1"/>
    </source>
</evidence>
<dbReference type="STRING" id="758803.SAMN05421803_106227"/>
<dbReference type="Proteomes" id="UP000184452">
    <property type="component" value="Unassembled WGS sequence"/>
</dbReference>
<feature type="domain" description="AbiJ-NTD3" evidence="1">
    <location>
        <begin position="148"/>
        <end position="312"/>
    </location>
</feature>
<organism evidence="2 3">
    <name type="scientific">Nocardiopsis flavescens</name>
    <dbReference type="NCBI Taxonomy" id="758803"/>
    <lineage>
        <taxon>Bacteria</taxon>
        <taxon>Bacillati</taxon>
        <taxon>Actinomycetota</taxon>
        <taxon>Actinomycetes</taxon>
        <taxon>Streptosporangiales</taxon>
        <taxon>Nocardiopsidaceae</taxon>
        <taxon>Nocardiopsis</taxon>
    </lineage>
</organism>
<dbReference type="EMBL" id="FQZK01000006">
    <property type="protein sequence ID" value="SHJ48991.1"/>
    <property type="molecule type" value="Genomic_DNA"/>
</dbReference>
<keyword evidence="3" id="KW-1185">Reference proteome</keyword>
<sequence length="513" mass="59060">MTKQSFWVVRQVGTEPFSFSRTGLNVARVERLRNGRLSDMTDLDAAHELAKIALNDLEAFGTGGGEALDDEEMAVLLRSLTAVLRRLGVVLELPFRDFKGFKRYWIDQRMSGSYDTRRRYINGVFEPALNRLDNYHPHLRQGPDQMSRITDVTRRRLRDGLKDWWAGALGEEEFLERLYDLNNLPSHDPRFATAAQDLWQHRVNNPEDWDDDWIWHDERFGLVDNDQALLRFLAEMLHPVVRTDPAVVERLRVFFNETLAPDGYELIEVDNISGAPVFDARTIGAGVPGSLKNLIFAADGLKPEFVLRDAINNDVEIVKNEQFCLVYSQPLGVSGLTWGEMITWWRDRESLPEKMTDSEVGRALYQRLGASLHRDPQRPKWRSPEQTVFRTYCELYPINETGADFPALLPQVYLHMDPKTRKERGDKDSVLGRERMDFLLLLPQGVRIVLEVDGQHHYADGGEASPRLYSKMVAEDRALRLKGYEVYRFGGYELGLDGARAMLRHFFAELIEC</sequence>
<dbReference type="Pfam" id="PF18860">
    <property type="entry name" value="AbiJ_NTD3"/>
    <property type="match status" value="1"/>
</dbReference>
<name>A0A1M6JQL3_9ACTN</name>
<dbReference type="AlphaFoldDB" id="A0A1M6JQL3"/>